<dbReference type="PANTHER" id="PTHR47916">
    <property type="entry name" value="FRUCTOSE-BISPHOSPHATE ALDOLASE CLASS 1"/>
    <property type="match status" value="1"/>
</dbReference>
<accession>A0ABC9TRI7</accession>
<dbReference type="InterPro" id="IPR013785">
    <property type="entry name" value="Aldolase_TIM"/>
</dbReference>
<evidence type="ECO:0000256" key="1">
    <source>
        <dbReference type="PIRSR" id="PIRSR038992-1"/>
    </source>
</evidence>
<dbReference type="PIRSF" id="PIRSF038992">
    <property type="entry name" value="Aldolase_Ia"/>
    <property type="match status" value="1"/>
</dbReference>
<dbReference type="InterPro" id="IPR002915">
    <property type="entry name" value="DeoC/FbaB/LacD_aldolase"/>
</dbReference>
<dbReference type="Proteomes" id="UP000016491">
    <property type="component" value="Unassembled WGS sequence"/>
</dbReference>
<dbReference type="AlphaFoldDB" id="A0ABC9TRI7"/>
<dbReference type="SUPFAM" id="SSF51569">
    <property type="entry name" value="Aldolase"/>
    <property type="match status" value="1"/>
</dbReference>
<feature type="active site" description="Schiff-base intermediate with dihydroxyacetone-P" evidence="1">
    <location>
        <position position="196"/>
    </location>
</feature>
<dbReference type="EMBL" id="AWSU01000371">
    <property type="protein sequence ID" value="ERI73754.1"/>
    <property type="molecule type" value="Genomic_DNA"/>
</dbReference>
<dbReference type="Gene3D" id="3.20.20.70">
    <property type="entry name" value="Aldolase class I"/>
    <property type="match status" value="1"/>
</dbReference>
<protein>
    <submittedName>
        <fullName evidence="2">2-amino-3,7-dideoxy-D-threo-hept-6-ulosonate synthase</fullName>
    </submittedName>
</protein>
<dbReference type="InterPro" id="IPR050456">
    <property type="entry name" value="DeoC/FbaB_aldolase"/>
</dbReference>
<reference evidence="2 3" key="1">
    <citation type="submission" date="2013-07" db="EMBL/GenBank/DDBJ databases">
        <authorList>
            <person name="Weinstock G."/>
            <person name="Sodergren E."/>
            <person name="Wylie T."/>
            <person name="Fulton L."/>
            <person name="Fulton R."/>
            <person name="Fronick C."/>
            <person name="O'Laughlin M."/>
            <person name="Godfrey J."/>
            <person name="Miner T."/>
            <person name="Herter B."/>
            <person name="Appelbaum E."/>
            <person name="Cordes M."/>
            <person name="Lek S."/>
            <person name="Wollam A."/>
            <person name="Pepin K.H."/>
            <person name="Palsikar V.B."/>
            <person name="Mitreva M."/>
            <person name="Wilson R.K."/>
        </authorList>
    </citation>
    <scope>NUCLEOTIDE SEQUENCE [LARGE SCALE GENOMIC DNA]</scope>
    <source>
        <strain evidence="2 3">ATCC 14940</strain>
    </source>
</reference>
<sequence>MKQVNNQTDQIRRKRIMAMLGKEIRMSRLVNPVSNKMMAITVDHATSRGIAPMTGIQDVQSAIDKIILGKPDAMTMTKGIAERCMYQHAGKVSILMKISNYSPVAPTKDTIFGTVDEAIRMGADAVSMGCMTLGNFQGEQFEAIGRVAEECMRKGMPLIGHVYPKGESVPADKRTAWENIAYCVRSACELGMDIVKTTYTGDPDSMAKAIACVPSSFRVVIQGGDSCKTLDDYLEMTREAMDCGVGGVTMGRFVWDYKDVTALVIALRYMIHHGYGVKEAKELLAQLENDKNYGDF</sequence>
<gene>
    <name evidence="2" type="ORF">CLOSYM_04663</name>
</gene>
<name>A0ABC9TRI7_CLOSY</name>
<proteinExistence type="predicted"/>
<dbReference type="Pfam" id="PF01791">
    <property type="entry name" value="DeoC"/>
    <property type="match status" value="1"/>
</dbReference>
<comment type="caution">
    <text evidence="2">The sequence shown here is derived from an EMBL/GenBank/DDBJ whole genome shotgun (WGS) entry which is preliminary data.</text>
</comment>
<dbReference type="SMART" id="SM01133">
    <property type="entry name" value="DeoC"/>
    <property type="match status" value="1"/>
</dbReference>
<evidence type="ECO:0000313" key="2">
    <source>
        <dbReference type="EMBL" id="ERI73754.1"/>
    </source>
</evidence>
<feature type="active site" description="Proton donor" evidence="1">
    <location>
        <position position="163"/>
    </location>
</feature>
<dbReference type="PANTHER" id="PTHR47916:SF1">
    <property type="entry name" value="3-HYDROXY-5-PHOSPHONOOXYPENTANE-2,4-DIONE THIOLASE"/>
    <property type="match status" value="1"/>
</dbReference>
<evidence type="ECO:0000313" key="3">
    <source>
        <dbReference type="Proteomes" id="UP000016491"/>
    </source>
</evidence>
<dbReference type="InterPro" id="IPR041720">
    <property type="entry name" value="FbaB-like"/>
</dbReference>
<organism evidence="2 3">
    <name type="scientific">[Clostridium] symbiosum ATCC 14940</name>
    <dbReference type="NCBI Taxonomy" id="411472"/>
    <lineage>
        <taxon>Bacteria</taxon>
        <taxon>Bacillati</taxon>
        <taxon>Bacillota</taxon>
        <taxon>Clostridia</taxon>
        <taxon>Lachnospirales</taxon>
        <taxon>Lachnospiraceae</taxon>
        <taxon>Otoolea</taxon>
    </lineage>
</organism>